<dbReference type="GO" id="GO:0008270">
    <property type="term" value="F:zinc ion binding"/>
    <property type="evidence" value="ECO:0007669"/>
    <property type="project" value="UniProtKB-KW"/>
</dbReference>
<dbReference type="Gene3D" id="1.10.472.30">
    <property type="entry name" value="Transcription elongation factor S-II, central domain"/>
    <property type="match status" value="1"/>
</dbReference>
<dbReference type="SMART" id="SM00510">
    <property type="entry name" value="TFS2M"/>
    <property type="match status" value="1"/>
</dbReference>
<dbReference type="PROSITE" id="PS51319">
    <property type="entry name" value="TFIIS_N"/>
    <property type="match status" value="1"/>
</dbReference>
<comment type="subcellular location">
    <subcellularLocation>
        <location evidence="1 6">Nucleus</location>
    </subcellularLocation>
</comment>
<proteinExistence type="predicted"/>
<evidence type="ECO:0000256" key="5">
    <source>
        <dbReference type="ARBA" id="ARBA00023242"/>
    </source>
</evidence>
<keyword evidence="5 6" id="KW-0539">Nucleus</keyword>
<dbReference type="InterPro" id="IPR003617">
    <property type="entry name" value="TFIIS/CRSP70_N_sub"/>
</dbReference>
<dbReference type="Pfam" id="PF07500">
    <property type="entry name" value="TFIIS_M"/>
    <property type="match status" value="1"/>
</dbReference>
<evidence type="ECO:0000313" key="10">
    <source>
        <dbReference type="Proteomes" id="UP000436088"/>
    </source>
</evidence>
<dbReference type="PANTHER" id="PTHR11477:SF0">
    <property type="entry name" value="IP08861P-RELATED"/>
    <property type="match status" value="1"/>
</dbReference>
<sequence>MERELVDLFEAASTAADLAISNAVSSNGPEVSRCVDVLNLLKAFPITYDILLSTKVGKRLRRLTVHPREKIHTVASNLLESWKKLLLQEIAKRKKNGTFQIHKTSKAIPTTPINVVEKAVTTMRLPVKLGENEANGNTTMADKTATEAFSIVADEIDVEEMLNQVNACDPIQVTLSVETAMFLTLGKTYGTQQHKYSAIMSNLTDPNNPDLRRKVLLGEIKPGSLISMTPVYQSLWSTDDHLLSKADKKKCR</sequence>
<protein>
    <recommendedName>
        <fullName evidence="11">TFIIS N-terminal domain-containing protein</fullName>
    </recommendedName>
</protein>
<keyword evidence="3" id="KW-0863">Zinc-finger</keyword>
<keyword evidence="4" id="KW-0862">Zinc</keyword>
<feature type="domain" description="TFIIS central" evidence="8">
    <location>
        <begin position="140"/>
        <end position="230"/>
    </location>
</feature>
<dbReference type="Gene3D" id="1.20.930.10">
    <property type="entry name" value="Conserved domain common to transcription factors TFIIS, elongin A, CRSP70"/>
    <property type="match status" value="1"/>
</dbReference>
<dbReference type="GO" id="GO:0006351">
    <property type="term" value="P:DNA-templated transcription"/>
    <property type="evidence" value="ECO:0007669"/>
    <property type="project" value="InterPro"/>
</dbReference>
<keyword evidence="2" id="KW-0479">Metal-binding</keyword>
<gene>
    <name evidence="9" type="ORF">F3Y22_tig00110478pilonHSYRG00035</name>
</gene>
<dbReference type="Pfam" id="PF08711">
    <property type="entry name" value="Med26"/>
    <property type="match status" value="1"/>
</dbReference>
<evidence type="ECO:0000256" key="2">
    <source>
        <dbReference type="ARBA" id="ARBA00022723"/>
    </source>
</evidence>
<name>A0A6A3AEE3_HIBSY</name>
<dbReference type="InterPro" id="IPR003618">
    <property type="entry name" value="TFIIS_cen_dom"/>
</dbReference>
<dbReference type="Proteomes" id="UP000436088">
    <property type="component" value="Unassembled WGS sequence"/>
</dbReference>
<evidence type="ECO:0000256" key="1">
    <source>
        <dbReference type="ARBA" id="ARBA00004123"/>
    </source>
</evidence>
<dbReference type="CDD" id="cd00183">
    <property type="entry name" value="TFIIS_I"/>
    <property type="match status" value="1"/>
</dbReference>
<dbReference type="InterPro" id="IPR017923">
    <property type="entry name" value="TFIIS_N"/>
</dbReference>
<organism evidence="9 10">
    <name type="scientific">Hibiscus syriacus</name>
    <name type="common">Rose of Sharon</name>
    <dbReference type="NCBI Taxonomy" id="106335"/>
    <lineage>
        <taxon>Eukaryota</taxon>
        <taxon>Viridiplantae</taxon>
        <taxon>Streptophyta</taxon>
        <taxon>Embryophyta</taxon>
        <taxon>Tracheophyta</taxon>
        <taxon>Spermatophyta</taxon>
        <taxon>Magnoliopsida</taxon>
        <taxon>eudicotyledons</taxon>
        <taxon>Gunneridae</taxon>
        <taxon>Pentapetalae</taxon>
        <taxon>rosids</taxon>
        <taxon>malvids</taxon>
        <taxon>Malvales</taxon>
        <taxon>Malvaceae</taxon>
        <taxon>Malvoideae</taxon>
        <taxon>Hibiscus</taxon>
    </lineage>
</organism>
<dbReference type="InterPro" id="IPR035441">
    <property type="entry name" value="TFIIS/LEDGF_dom_sf"/>
</dbReference>
<accession>A0A6A3AEE3</accession>
<evidence type="ECO:0000259" key="8">
    <source>
        <dbReference type="PROSITE" id="PS51321"/>
    </source>
</evidence>
<dbReference type="SUPFAM" id="SSF47676">
    <property type="entry name" value="Conserved domain common to transcription factors TFIIS, elongin A, CRSP70"/>
    <property type="match status" value="1"/>
</dbReference>
<evidence type="ECO:0000256" key="4">
    <source>
        <dbReference type="ARBA" id="ARBA00022833"/>
    </source>
</evidence>
<dbReference type="PANTHER" id="PTHR11477">
    <property type="entry name" value="TRANSCRIPTION FACTOR S-II ZINC FINGER DOMAIN-CONTAINING PROTEIN"/>
    <property type="match status" value="1"/>
</dbReference>
<evidence type="ECO:0008006" key="11">
    <source>
        <dbReference type="Google" id="ProtNLM"/>
    </source>
</evidence>
<dbReference type="InterPro" id="IPR036575">
    <property type="entry name" value="TFIIS_cen_dom_sf"/>
</dbReference>
<dbReference type="EMBL" id="VEPZ02001004">
    <property type="protein sequence ID" value="KAE8702920.1"/>
    <property type="molecule type" value="Genomic_DNA"/>
</dbReference>
<evidence type="ECO:0000256" key="6">
    <source>
        <dbReference type="PROSITE-ProRule" id="PRU00649"/>
    </source>
</evidence>
<keyword evidence="10" id="KW-1185">Reference proteome</keyword>
<comment type="caution">
    <text evidence="9">The sequence shown here is derived from an EMBL/GenBank/DDBJ whole genome shotgun (WGS) entry which is preliminary data.</text>
</comment>
<evidence type="ECO:0000259" key="7">
    <source>
        <dbReference type="PROSITE" id="PS51319"/>
    </source>
</evidence>
<dbReference type="AlphaFoldDB" id="A0A6A3AEE3"/>
<reference evidence="9" key="1">
    <citation type="submission" date="2019-09" db="EMBL/GenBank/DDBJ databases">
        <title>Draft genome information of white flower Hibiscus syriacus.</title>
        <authorList>
            <person name="Kim Y.-M."/>
        </authorList>
    </citation>
    <scope>NUCLEOTIDE SEQUENCE [LARGE SCALE GENOMIC DNA]</scope>
    <source>
        <strain evidence="9">YM2019G1</strain>
    </source>
</reference>
<dbReference type="SUPFAM" id="SSF46942">
    <property type="entry name" value="Elongation factor TFIIS domain 2"/>
    <property type="match status" value="1"/>
</dbReference>
<evidence type="ECO:0000313" key="9">
    <source>
        <dbReference type="EMBL" id="KAE8702920.1"/>
    </source>
</evidence>
<dbReference type="GO" id="GO:0005634">
    <property type="term" value="C:nucleus"/>
    <property type="evidence" value="ECO:0007669"/>
    <property type="project" value="UniProtKB-SubCell"/>
</dbReference>
<evidence type="ECO:0000256" key="3">
    <source>
        <dbReference type="ARBA" id="ARBA00022771"/>
    </source>
</evidence>
<feature type="domain" description="TFIIS N-terminal" evidence="7">
    <location>
        <begin position="10"/>
        <end position="89"/>
    </location>
</feature>
<dbReference type="PROSITE" id="PS51321">
    <property type="entry name" value="TFIIS_CENTRAL"/>
    <property type="match status" value="1"/>
</dbReference>
<dbReference type="SMART" id="SM00509">
    <property type="entry name" value="TFS2N"/>
    <property type="match status" value="1"/>
</dbReference>